<evidence type="ECO:0000313" key="1">
    <source>
        <dbReference type="EMBL" id="LAB17823.1"/>
    </source>
</evidence>
<proteinExistence type="predicted"/>
<protein>
    <submittedName>
        <fullName evidence="1">Uncharacterized protein</fullName>
    </submittedName>
</protein>
<dbReference type="EMBL" id="IACM01009820">
    <property type="protein sequence ID" value="LAB17823.1"/>
    <property type="molecule type" value="Transcribed_RNA"/>
</dbReference>
<name>A0A2D4LAG9_9SAUR</name>
<reference evidence="1" key="1">
    <citation type="submission" date="2017-07" db="EMBL/GenBank/DDBJ databases">
        <authorList>
            <person name="Mikheyev A."/>
            <person name="Grau M."/>
        </authorList>
    </citation>
    <scope>NUCLEOTIDE SEQUENCE</scope>
    <source>
        <tissue evidence="1">Venom_gland</tissue>
    </source>
</reference>
<organism evidence="1">
    <name type="scientific">Micrurus spixii</name>
    <name type="common">Amazon coral snake</name>
    <dbReference type="NCBI Taxonomy" id="129469"/>
    <lineage>
        <taxon>Eukaryota</taxon>
        <taxon>Metazoa</taxon>
        <taxon>Chordata</taxon>
        <taxon>Craniata</taxon>
        <taxon>Vertebrata</taxon>
        <taxon>Euteleostomi</taxon>
        <taxon>Lepidosauria</taxon>
        <taxon>Squamata</taxon>
        <taxon>Bifurcata</taxon>
        <taxon>Unidentata</taxon>
        <taxon>Episquamata</taxon>
        <taxon>Toxicofera</taxon>
        <taxon>Serpentes</taxon>
        <taxon>Colubroidea</taxon>
        <taxon>Elapidae</taxon>
        <taxon>Elapinae</taxon>
        <taxon>Micrurus</taxon>
    </lineage>
</organism>
<accession>A0A2D4LAG9</accession>
<dbReference type="AlphaFoldDB" id="A0A2D4LAG9"/>
<reference evidence="1" key="2">
    <citation type="submission" date="2017-11" db="EMBL/GenBank/DDBJ databases">
        <title>Coralsnake Venomics: Analyses of Venom Gland Transcriptomes and Proteomes of Six Brazilian Taxa.</title>
        <authorList>
            <person name="Aird S.D."/>
            <person name="Jorge da Silva N."/>
            <person name="Qiu L."/>
            <person name="Villar-Briones A."/>
            <person name="Aparecida-Saddi V."/>
            <person name="Campos-Telles M.P."/>
            <person name="Grau M."/>
            <person name="Mikheyev A.S."/>
        </authorList>
    </citation>
    <scope>NUCLEOTIDE SEQUENCE</scope>
    <source>
        <tissue evidence="1">Venom_gland</tissue>
    </source>
</reference>
<sequence length="117" mass="13189">MWMLSGSICEVVIGHNFTYFTAAVKANAVLKQMQLSLTKSIISNGDFYWKLEINTGKLQNVKNCDCVTMGHCKQQFAKHQKYNHMTACVETVVISKLGGKNLMAIFHKSEWLLSDSL</sequence>